<dbReference type="OrthoDB" id="6135442at2759"/>
<evidence type="ECO:0000313" key="3">
    <source>
        <dbReference type="RefSeq" id="XP_022337462.1"/>
    </source>
</evidence>
<feature type="signal peptide" evidence="1">
    <location>
        <begin position="1"/>
        <end position="21"/>
    </location>
</feature>
<keyword evidence="2" id="KW-1185">Reference proteome</keyword>
<reference evidence="3" key="1">
    <citation type="submission" date="2025-08" db="UniProtKB">
        <authorList>
            <consortium name="RefSeq"/>
        </authorList>
    </citation>
    <scope>IDENTIFICATION</scope>
    <source>
        <tissue evidence="3">Whole sample</tissue>
    </source>
</reference>
<proteinExistence type="predicted"/>
<evidence type="ECO:0000313" key="2">
    <source>
        <dbReference type="Proteomes" id="UP000694844"/>
    </source>
</evidence>
<keyword evidence="1" id="KW-0732">Signal</keyword>
<dbReference type="Proteomes" id="UP000694844">
    <property type="component" value="Chromosome 5"/>
</dbReference>
<protein>
    <submittedName>
        <fullName evidence="3">Uncharacterized protein LOC111133394 isoform X3</fullName>
    </submittedName>
</protein>
<dbReference type="RefSeq" id="XP_022337462.1">
    <property type="nucleotide sequence ID" value="XM_022481754.1"/>
</dbReference>
<dbReference type="GeneID" id="111133394"/>
<gene>
    <name evidence="3" type="primary">LOC111133394</name>
</gene>
<sequence length="130" mass="14494">MLVSGITSFTLVLVLLLQTEAKPTSIARQKRAPKYFYFPRMGRSAFYFPRMGRSQGLTSEEQADDHVTDDLCCSEGVSRVWNTEDPEPKRVCPAAKCCGHLTSKVYVGNDLTVYEICVSELAVPPLDQKS</sequence>
<evidence type="ECO:0000256" key="1">
    <source>
        <dbReference type="SAM" id="SignalP"/>
    </source>
</evidence>
<accession>A0A8B8E9X9</accession>
<dbReference type="AlphaFoldDB" id="A0A8B8E9X9"/>
<name>A0A8B8E9X9_CRAVI</name>
<feature type="chain" id="PRO_5034812845" evidence="1">
    <location>
        <begin position="22"/>
        <end position="130"/>
    </location>
</feature>
<organism evidence="2 3">
    <name type="scientific">Crassostrea virginica</name>
    <name type="common">Eastern oyster</name>
    <dbReference type="NCBI Taxonomy" id="6565"/>
    <lineage>
        <taxon>Eukaryota</taxon>
        <taxon>Metazoa</taxon>
        <taxon>Spiralia</taxon>
        <taxon>Lophotrochozoa</taxon>
        <taxon>Mollusca</taxon>
        <taxon>Bivalvia</taxon>
        <taxon>Autobranchia</taxon>
        <taxon>Pteriomorphia</taxon>
        <taxon>Ostreida</taxon>
        <taxon>Ostreoidea</taxon>
        <taxon>Ostreidae</taxon>
        <taxon>Crassostrea</taxon>
    </lineage>
</organism>